<dbReference type="OrthoDB" id="429813at2759"/>
<dbReference type="GeneID" id="59290672"/>
<evidence type="ECO:0000256" key="1">
    <source>
        <dbReference type="ARBA" id="ARBA00022450"/>
    </source>
</evidence>
<gene>
    <name evidence="3" type="ORF">HO173_009018</name>
</gene>
<keyword evidence="4" id="KW-1185">Reference proteome</keyword>
<dbReference type="PANTHER" id="PTHR43439:SF2">
    <property type="entry name" value="ENZYME, PUTATIVE (JCVI)-RELATED"/>
    <property type="match status" value="1"/>
</dbReference>
<dbReference type="Proteomes" id="UP000578531">
    <property type="component" value="Unassembled WGS sequence"/>
</dbReference>
<keyword evidence="1" id="KW-0596">Phosphopantetheine</keyword>
<evidence type="ECO:0000256" key="2">
    <source>
        <dbReference type="ARBA" id="ARBA00022553"/>
    </source>
</evidence>
<comment type="caution">
    <text evidence="3">The sequence shown here is derived from an EMBL/GenBank/DDBJ whole genome shotgun (WGS) entry which is preliminary data.</text>
</comment>
<organism evidence="3 4">
    <name type="scientific">Letharia columbiana</name>
    <dbReference type="NCBI Taxonomy" id="112416"/>
    <lineage>
        <taxon>Eukaryota</taxon>
        <taxon>Fungi</taxon>
        <taxon>Dikarya</taxon>
        <taxon>Ascomycota</taxon>
        <taxon>Pezizomycotina</taxon>
        <taxon>Lecanoromycetes</taxon>
        <taxon>OSLEUM clade</taxon>
        <taxon>Lecanoromycetidae</taxon>
        <taxon>Lecanorales</taxon>
        <taxon>Lecanorineae</taxon>
        <taxon>Parmeliaceae</taxon>
        <taxon>Letharia</taxon>
    </lineage>
</organism>
<sequence>MTTLYGTTESGIYPNELTDPEDGEYISFTSLFPYEMRPVCQDLYEIVIVRRENGDAFEEIFKVHPDLEKWRVQDLFSKHLNKGDVKLYRGRTEDLIVSALGETLPKSMEGMIESRPLVDAALVTDRGQAGLALLVEP</sequence>
<evidence type="ECO:0000313" key="4">
    <source>
        <dbReference type="Proteomes" id="UP000578531"/>
    </source>
</evidence>
<dbReference type="InterPro" id="IPR051414">
    <property type="entry name" value="Adenylate-forming_Reductase"/>
</dbReference>
<evidence type="ECO:0000313" key="3">
    <source>
        <dbReference type="EMBL" id="KAF6232804.1"/>
    </source>
</evidence>
<dbReference type="EMBL" id="JACCJC010000045">
    <property type="protein sequence ID" value="KAF6232804.1"/>
    <property type="molecule type" value="Genomic_DNA"/>
</dbReference>
<proteinExistence type="predicted"/>
<keyword evidence="2" id="KW-0597">Phosphoprotein</keyword>
<name>A0A8H6FQG6_9LECA</name>
<dbReference type="PANTHER" id="PTHR43439">
    <property type="entry name" value="PHENYLACETATE-COENZYME A LIGASE"/>
    <property type="match status" value="1"/>
</dbReference>
<dbReference type="RefSeq" id="XP_037162230.1">
    <property type="nucleotide sequence ID" value="XM_037310914.1"/>
</dbReference>
<reference evidence="3 4" key="1">
    <citation type="journal article" date="2020" name="Genomics">
        <title>Complete, high-quality genomes from long-read metagenomic sequencing of two wolf lichen thalli reveals enigmatic genome architecture.</title>
        <authorList>
            <person name="McKenzie S.K."/>
            <person name="Walston R.F."/>
            <person name="Allen J.L."/>
        </authorList>
    </citation>
    <scope>NUCLEOTIDE SEQUENCE [LARGE SCALE GENOMIC DNA]</scope>
    <source>
        <strain evidence="3">WasteWater2</strain>
    </source>
</reference>
<protein>
    <submittedName>
        <fullName evidence="3">Uncharacterized protein</fullName>
    </submittedName>
</protein>
<accession>A0A8H6FQG6</accession>
<dbReference type="AlphaFoldDB" id="A0A8H6FQG6"/>